<accession>A0AAN8G410</accession>
<sequence length="28" mass="3234">RFFVTNLYISLNNQSTVPSFTGFMGYTQ</sequence>
<feature type="non-terminal residue" evidence="1">
    <location>
        <position position="1"/>
    </location>
</feature>
<dbReference type="EMBL" id="WIXE01004389">
    <property type="protein sequence ID" value="KAK5983080.1"/>
    <property type="molecule type" value="Genomic_DNA"/>
</dbReference>
<protein>
    <submittedName>
        <fullName evidence="1">Uncharacterized protein</fullName>
    </submittedName>
</protein>
<dbReference type="AlphaFoldDB" id="A0AAN8G410"/>
<evidence type="ECO:0000313" key="1">
    <source>
        <dbReference type="EMBL" id="KAK5983080.1"/>
    </source>
</evidence>
<reference evidence="1 2" key="1">
    <citation type="submission" date="2019-10" db="EMBL/GenBank/DDBJ databases">
        <title>Assembly and Annotation for the nematode Trichostrongylus colubriformis.</title>
        <authorList>
            <person name="Martin J."/>
        </authorList>
    </citation>
    <scope>NUCLEOTIDE SEQUENCE [LARGE SCALE GENOMIC DNA]</scope>
    <source>
        <strain evidence="1">G859</strain>
        <tissue evidence="1">Whole worm</tissue>
    </source>
</reference>
<organism evidence="1 2">
    <name type="scientific">Trichostrongylus colubriformis</name>
    <name type="common">Black scour worm</name>
    <dbReference type="NCBI Taxonomy" id="6319"/>
    <lineage>
        <taxon>Eukaryota</taxon>
        <taxon>Metazoa</taxon>
        <taxon>Ecdysozoa</taxon>
        <taxon>Nematoda</taxon>
        <taxon>Chromadorea</taxon>
        <taxon>Rhabditida</taxon>
        <taxon>Rhabditina</taxon>
        <taxon>Rhabditomorpha</taxon>
        <taxon>Strongyloidea</taxon>
        <taxon>Trichostrongylidae</taxon>
        <taxon>Trichostrongylus</taxon>
    </lineage>
</organism>
<gene>
    <name evidence="1" type="ORF">GCK32_011394</name>
</gene>
<evidence type="ECO:0000313" key="2">
    <source>
        <dbReference type="Proteomes" id="UP001331761"/>
    </source>
</evidence>
<name>A0AAN8G410_TRICO</name>
<comment type="caution">
    <text evidence="1">The sequence shown here is derived from an EMBL/GenBank/DDBJ whole genome shotgun (WGS) entry which is preliminary data.</text>
</comment>
<proteinExistence type="predicted"/>
<dbReference type="Proteomes" id="UP001331761">
    <property type="component" value="Unassembled WGS sequence"/>
</dbReference>
<keyword evidence="2" id="KW-1185">Reference proteome</keyword>